<dbReference type="eggNOG" id="COG3203">
    <property type="taxonomic scope" value="Bacteria"/>
</dbReference>
<keyword evidence="1" id="KW-0732">Signal</keyword>
<proteinExistence type="predicted"/>
<dbReference type="GO" id="GO:0016020">
    <property type="term" value="C:membrane"/>
    <property type="evidence" value="ECO:0007669"/>
    <property type="project" value="InterPro"/>
</dbReference>
<dbReference type="Gene3D" id="2.40.160.10">
    <property type="entry name" value="Porin"/>
    <property type="match status" value="1"/>
</dbReference>
<dbReference type="GO" id="GO:0015288">
    <property type="term" value="F:porin activity"/>
    <property type="evidence" value="ECO:0007669"/>
    <property type="project" value="InterPro"/>
</dbReference>
<dbReference type="Proteomes" id="UP000024836">
    <property type="component" value="Unassembled WGS sequence"/>
</dbReference>
<evidence type="ECO:0000256" key="1">
    <source>
        <dbReference type="SAM" id="SignalP"/>
    </source>
</evidence>
<sequence length="317" mass="31864">MKKVLFATTALVASAGFAAAEVTLSGSAEMGVADNGTFTGFHHDLDVVFTLEGETDNGLSFGATIDLDEVGDDICATTGGLTGGIVSQPTNSGAALVGSCTAEHSVYISGGFGTLTMGDTDGAFDWAYGEVNVVGGSIADDETGHAGFFDGTGLDGGHDGQVLRYDYSFGDFAVAASVELADLGTADDIYGLGLTYGADFGGIAVDFGLGYQSNGTNDVVGLTAAADFGNGFQAALGYVDFDGFSSLDSHWGIGLGYTMDALSIGINYGEYEATGGTTTDGFGLAIGYDLGGAEVLFGYGDSGAAGDTWSLGVAMSF</sequence>
<dbReference type="RefSeq" id="WP_035250374.1">
    <property type="nucleotide sequence ID" value="NZ_AQQY01000004.1"/>
</dbReference>
<gene>
    <name evidence="3" type="ORF">ATO10_08507</name>
</gene>
<feature type="domain" description="Porin" evidence="2">
    <location>
        <begin position="7"/>
        <end position="293"/>
    </location>
</feature>
<evidence type="ECO:0000313" key="3">
    <source>
        <dbReference type="EMBL" id="KCV82418.1"/>
    </source>
</evidence>
<dbReference type="SUPFAM" id="SSF56935">
    <property type="entry name" value="Porins"/>
    <property type="match status" value="1"/>
</dbReference>
<dbReference type="EMBL" id="AQQY01000004">
    <property type="protein sequence ID" value="KCV82418.1"/>
    <property type="molecule type" value="Genomic_DNA"/>
</dbReference>
<keyword evidence="4" id="KW-1185">Reference proteome</keyword>
<comment type="caution">
    <text evidence="3">The sequence shown here is derived from an EMBL/GenBank/DDBJ whole genome shotgun (WGS) entry which is preliminary data.</text>
</comment>
<dbReference type="Pfam" id="PF13609">
    <property type="entry name" value="Porin_4"/>
    <property type="match status" value="1"/>
</dbReference>
<dbReference type="InterPro" id="IPR023614">
    <property type="entry name" value="Porin_dom_sf"/>
</dbReference>
<protein>
    <recommendedName>
        <fullName evidence="2">Porin domain-containing protein</fullName>
    </recommendedName>
</protein>
<accession>A0A058ZLI9</accession>
<evidence type="ECO:0000259" key="2">
    <source>
        <dbReference type="Pfam" id="PF13609"/>
    </source>
</evidence>
<reference evidence="3 4" key="1">
    <citation type="submission" date="2013-04" db="EMBL/GenBank/DDBJ databases">
        <title>Shimia sp. 22II-S11-Z10 Genome Sequencing.</title>
        <authorList>
            <person name="Lai Q."/>
            <person name="Li G."/>
            <person name="Shao Z."/>
        </authorList>
    </citation>
    <scope>NUCLEOTIDE SEQUENCE [LARGE SCALE GENOMIC DNA]</scope>
    <source>
        <strain evidence="4">22II-S11-Z10</strain>
    </source>
</reference>
<dbReference type="AlphaFoldDB" id="A0A058ZLI9"/>
<organism evidence="3 4">
    <name type="scientific">Actibacterium atlanticum</name>
    <dbReference type="NCBI Taxonomy" id="1461693"/>
    <lineage>
        <taxon>Bacteria</taxon>
        <taxon>Pseudomonadati</taxon>
        <taxon>Pseudomonadota</taxon>
        <taxon>Alphaproteobacteria</taxon>
        <taxon>Rhodobacterales</taxon>
        <taxon>Roseobacteraceae</taxon>
        <taxon>Actibacterium</taxon>
    </lineage>
</organism>
<evidence type="ECO:0000313" key="4">
    <source>
        <dbReference type="Proteomes" id="UP000024836"/>
    </source>
</evidence>
<dbReference type="OrthoDB" id="7326315at2"/>
<feature type="signal peptide" evidence="1">
    <location>
        <begin position="1"/>
        <end position="20"/>
    </location>
</feature>
<feature type="chain" id="PRO_5001566728" description="Porin domain-containing protein" evidence="1">
    <location>
        <begin position="21"/>
        <end position="317"/>
    </location>
</feature>
<name>A0A058ZLI9_9RHOB</name>
<dbReference type="PATRIC" id="fig|1461693.3.peg.1730"/>
<dbReference type="InterPro" id="IPR033900">
    <property type="entry name" value="Gram_neg_porin_domain"/>
</dbReference>
<dbReference type="STRING" id="1461693.ATO10_08507"/>